<dbReference type="Pfam" id="PF01636">
    <property type="entry name" value="APH"/>
    <property type="match status" value="1"/>
</dbReference>
<protein>
    <recommendedName>
        <fullName evidence="1">Aminoglycoside phosphotransferase domain-containing protein</fullName>
    </recommendedName>
</protein>
<comment type="caution">
    <text evidence="2">The sequence shown here is derived from an EMBL/GenBank/DDBJ whole genome shotgun (WGS) entry which is preliminary data.</text>
</comment>
<dbReference type="Gene3D" id="3.90.1200.10">
    <property type="match status" value="1"/>
</dbReference>
<gene>
    <name evidence="2" type="ORF">GCM10022377_08160</name>
</gene>
<dbReference type="RefSeq" id="WP_344880344.1">
    <property type="nucleotide sequence ID" value="NZ_BAABCJ010000001.1"/>
</dbReference>
<dbReference type="InterPro" id="IPR011009">
    <property type="entry name" value="Kinase-like_dom_sf"/>
</dbReference>
<feature type="domain" description="Aminoglycoside phosphotransferase" evidence="1">
    <location>
        <begin position="192"/>
        <end position="368"/>
    </location>
</feature>
<evidence type="ECO:0000313" key="3">
    <source>
        <dbReference type="Proteomes" id="UP001501536"/>
    </source>
</evidence>
<reference evidence="3" key="1">
    <citation type="journal article" date="2019" name="Int. J. Syst. Evol. Microbiol.">
        <title>The Global Catalogue of Microorganisms (GCM) 10K type strain sequencing project: providing services to taxonomists for standard genome sequencing and annotation.</title>
        <authorList>
            <consortium name="The Broad Institute Genomics Platform"/>
            <consortium name="The Broad Institute Genome Sequencing Center for Infectious Disease"/>
            <person name="Wu L."/>
            <person name="Ma J."/>
        </authorList>
    </citation>
    <scope>NUCLEOTIDE SEQUENCE [LARGE SCALE GENOMIC DNA]</scope>
    <source>
        <strain evidence="3">JCM 16961</strain>
    </source>
</reference>
<dbReference type="SUPFAM" id="SSF56112">
    <property type="entry name" value="Protein kinase-like (PK-like)"/>
    <property type="match status" value="1"/>
</dbReference>
<evidence type="ECO:0000313" key="2">
    <source>
        <dbReference type="EMBL" id="GAA3697636.1"/>
    </source>
</evidence>
<accession>A0ABP7CX31</accession>
<dbReference type="Proteomes" id="UP001501536">
    <property type="component" value="Unassembled WGS sequence"/>
</dbReference>
<sequence length="444" mass="47502">MWPEAQHVAFLTDAAARLVALVRPGIEPAVRSSGRHLRQVQLQHRPGAGVSVLYELSVELGGGFVGVTTETLPAPAGGPDAAAGPGHYVQVRVPASSYPGVDPAAGELAVSVWDHPHDPRLPGLAVATVPELVVSRWARGERLVGLQTVTYRPLRRAVLRADLTTPGPIAVPRRIYLKVVRPDVADELLLRHRMLAAAGLPVPRLLEDARAGTAHAPEDPAGILALTEVTGRPLSQQIMHDGGTSLDPDAFVALLDALPEPVLDLKRRPAWSERLDRYAHAARTALPGAAERLRQLEARIQAVIDTTDRGRTVPTHGDFYEANLLIGEGRVSGLLDVDSLGPGHRVDDYACFLGHLAVLPGVDERYVHVEEALAHFGSAFRIDLERHGVTGRGLWARAAAVAVSLIAGARVPGAPRESWEPSAYRRLAAAEQLLALARRSGLVA</sequence>
<organism evidence="2 3">
    <name type="scientific">Zhihengliuella alba</name>
    <dbReference type="NCBI Taxonomy" id="547018"/>
    <lineage>
        <taxon>Bacteria</taxon>
        <taxon>Bacillati</taxon>
        <taxon>Actinomycetota</taxon>
        <taxon>Actinomycetes</taxon>
        <taxon>Micrococcales</taxon>
        <taxon>Micrococcaceae</taxon>
        <taxon>Zhihengliuella</taxon>
    </lineage>
</organism>
<dbReference type="EMBL" id="BAABCJ010000001">
    <property type="protein sequence ID" value="GAA3697636.1"/>
    <property type="molecule type" value="Genomic_DNA"/>
</dbReference>
<proteinExistence type="predicted"/>
<name>A0ABP7CX31_9MICC</name>
<evidence type="ECO:0000259" key="1">
    <source>
        <dbReference type="Pfam" id="PF01636"/>
    </source>
</evidence>
<keyword evidence="3" id="KW-1185">Reference proteome</keyword>
<dbReference type="InterPro" id="IPR002575">
    <property type="entry name" value="Aminoglycoside_PTrfase"/>
</dbReference>